<dbReference type="GO" id="GO:0010124">
    <property type="term" value="P:phenylacetate catabolic process"/>
    <property type="evidence" value="ECO:0007669"/>
    <property type="project" value="InterPro"/>
</dbReference>
<protein>
    <submittedName>
        <fullName evidence="11">Phenylacetic acid degradation protein</fullName>
    </submittedName>
</protein>
<dbReference type="PANTHER" id="PTHR47354:SF8">
    <property type="entry name" value="1,2-PHENYLACETYL-COA EPOXIDASE, SUBUNIT E"/>
    <property type="match status" value="1"/>
</dbReference>
<dbReference type="EMBL" id="MIGZ01000002">
    <property type="protein sequence ID" value="ODQ96544.1"/>
    <property type="molecule type" value="Genomic_DNA"/>
</dbReference>
<keyword evidence="8" id="KW-0411">Iron-sulfur</keyword>
<gene>
    <name evidence="11" type="ORF">BHQ17_00630</name>
</gene>
<dbReference type="Proteomes" id="UP000094243">
    <property type="component" value="Unassembled WGS sequence"/>
</dbReference>
<dbReference type="InterPro" id="IPR039261">
    <property type="entry name" value="FNR_nucleotide-bd"/>
</dbReference>
<feature type="domain" description="FAD-binding FR-type" evidence="10">
    <location>
        <begin position="15"/>
        <end position="118"/>
    </location>
</feature>
<evidence type="ECO:0000256" key="4">
    <source>
        <dbReference type="ARBA" id="ARBA00022723"/>
    </source>
</evidence>
<accession>A0A1E3S3A0</accession>
<dbReference type="PRINTS" id="PR00410">
    <property type="entry name" value="PHEHYDRXLASE"/>
</dbReference>
<keyword evidence="3" id="KW-0001">2Fe-2S</keyword>
<dbReference type="PANTHER" id="PTHR47354">
    <property type="entry name" value="NADH OXIDOREDUCTASE HCR"/>
    <property type="match status" value="1"/>
</dbReference>
<dbReference type="SUPFAM" id="SSF52343">
    <property type="entry name" value="Ferredoxin reductase-like, C-terminal NADP-linked domain"/>
    <property type="match status" value="1"/>
</dbReference>
<comment type="cofactor">
    <cofactor evidence="1">
        <name>FAD</name>
        <dbReference type="ChEBI" id="CHEBI:57692"/>
    </cofactor>
</comment>
<evidence type="ECO:0000259" key="9">
    <source>
        <dbReference type="PROSITE" id="PS51085"/>
    </source>
</evidence>
<dbReference type="Gene3D" id="3.10.20.30">
    <property type="match status" value="1"/>
</dbReference>
<dbReference type="InterPro" id="IPR008333">
    <property type="entry name" value="Cbr1-like_FAD-bd_dom"/>
</dbReference>
<keyword evidence="12" id="KW-1185">Reference proteome</keyword>
<dbReference type="InterPro" id="IPR001041">
    <property type="entry name" value="2Fe-2S_ferredoxin-type"/>
</dbReference>
<dbReference type="Pfam" id="PF00175">
    <property type="entry name" value="NAD_binding_1"/>
    <property type="match status" value="1"/>
</dbReference>
<dbReference type="Pfam" id="PF00970">
    <property type="entry name" value="FAD_binding_6"/>
    <property type="match status" value="1"/>
</dbReference>
<dbReference type="Gene3D" id="3.40.50.80">
    <property type="entry name" value="Nucleotide-binding domain of ferredoxin-NADP reductase (FNR) module"/>
    <property type="match status" value="1"/>
</dbReference>
<dbReference type="Gene3D" id="2.40.30.10">
    <property type="entry name" value="Translation factors"/>
    <property type="match status" value="1"/>
</dbReference>
<dbReference type="InterPro" id="IPR017927">
    <property type="entry name" value="FAD-bd_FR_type"/>
</dbReference>
<organism evidence="11 12">
    <name type="scientific">Mycolicibacterium holsaticum</name>
    <dbReference type="NCBI Taxonomy" id="152142"/>
    <lineage>
        <taxon>Bacteria</taxon>
        <taxon>Bacillati</taxon>
        <taxon>Actinomycetota</taxon>
        <taxon>Actinomycetes</taxon>
        <taxon>Mycobacteriales</taxon>
        <taxon>Mycobacteriaceae</taxon>
        <taxon>Mycolicibacterium</taxon>
    </lineage>
</organism>
<evidence type="ECO:0000313" key="11">
    <source>
        <dbReference type="EMBL" id="ODQ96544.1"/>
    </source>
</evidence>
<dbReference type="AlphaFoldDB" id="A0A1E3S3A0"/>
<keyword evidence="6" id="KW-0560">Oxidoreductase</keyword>
<evidence type="ECO:0000256" key="3">
    <source>
        <dbReference type="ARBA" id="ARBA00022714"/>
    </source>
</evidence>
<dbReference type="GO" id="GO:0050660">
    <property type="term" value="F:flavin adenine dinucleotide binding"/>
    <property type="evidence" value="ECO:0007669"/>
    <property type="project" value="TreeGrafter"/>
</dbReference>
<evidence type="ECO:0000256" key="1">
    <source>
        <dbReference type="ARBA" id="ARBA00001974"/>
    </source>
</evidence>
<reference evidence="12" key="1">
    <citation type="submission" date="2016-09" db="EMBL/GenBank/DDBJ databases">
        <authorList>
            <person name="Greninger A.L."/>
            <person name="Jerome K.R."/>
            <person name="Mcnair B."/>
            <person name="Wallis C."/>
            <person name="Fang F."/>
        </authorList>
    </citation>
    <scope>NUCLEOTIDE SEQUENCE [LARGE SCALE GENOMIC DNA]</scope>
    <source>
        <strain evidence="12">M7</strain>
    </source>
</reference>
<dbReference type="GO" id="GO:0016491">
    <property type="term" value="F:oxidoreductase activity"/>
    <property type="evidence" value="ECO:0007669"/>
    <property type="project" value="UniProtKB-KW"/>
</dbReference>
<keyword evidence="4" id="KW-0479">Metal-binding</keyword>
<dbReference type="PROSITE" id="PS00197">
    <property type="entry name" value="2FE2S_FER_1"/>
    <property type="match status" value="1"/>
</dbReference>
<dbReference type="NCBIfam" id="TIGR02160">
    <property type="entry name" value="PA_CoA_Oxy5"/>
    <property type="match status" value="1"/>
</dbReference>
<dbReference type="InterPro" id="IPR050415">
    <property type="entry name" value="MRET"/>
</dbReference>
<proteinExistence type="predicted"/>
<dbReference type="SUPFAM" id="SSF63380">
    <property type="entry name" value="Riboflavin synthase domain-like"/>
    <property type="match status" value="1"/>
</dbReference>
<evidence type="ECO:0000256" key="5">
    <source>
        <dbReference type="ARBA" id="ARBA00022827"/>
    </source>
</evidence>
<dbReference type="GO" id="GO:0046872">
    <property type="term" value="F:metal ion binding"/>
    <property type="evidence" value="ECO:0007669"/>
    <property type="project" value="UniProtKB-KW"/>
</dbReference>
<keyword evidence="5" id="KW-0274">FAD</keyword>
<dbReference type="InterPro" id="IPR012675">
    <property type="entry name" value="Beta-grasp_dom_sf"/>
</dbReference>
<dbReference type="InterPro" id="IPR017938">
    <property type="entry name" value="Riboflavin_synthase-like_b-brl"/>
</dbReference>
<name>A0A1E3S3A0_9MYCO</name>
<sequence length="364" mass="39613">MVVPRTAVGRRSPHGVFHRLEVIAKEALCDDAAAITFDVPPPLADEFVFAAGQSVTLRRTVDGVEHRRSYSICAPAGDRLRVGVRRIPNGLFSGWLIDEVEIGDRVDVQPPRGSFVADQRAGGRHLLIAAGSGITPILSIVGTVLRDPAATATLIYANRRVSSVMFTEEIADLKNIHPDRFEVIHVLSREPRDVELFSGRLDADRLRAILAELVPLDRIDDVWLCGPFDLITTARRVVTEMSIGGPRIHNELFFVEDAAPTPAAHHDRDIQGPAAELSLTLCGSTSTTKIAHDETVLEAASRIRSDVPFACKGGVCGTCRALITAGDGRMRRNYALEDDEIAAGFVLTCQTYPVSDMIAVDYDT</sequence>
<evidence type="ECO:0000313" key="12">
    <source>
        <dbReference type="Proteomes" id="UP000094243"/>
    </source>
</evidence>
<dbReference type="RefSeq" id="WP_069403290.1">
    <property type="nucleotide sequence ID" value="NZ_MIGZ01000002.1"/>
</dbReference>
<keyword evidence="2" id="KW-0285">Flavoprotein</keyword>
<dbReference type="PROSITE" id="PS51384">
    <property type="entry name" value="FAD_FR"/>
    <property type="match status" value="1"/>
</dbReference>
<evidence type="ECO:0000256" key="7">
    <source>
        <dbReference type="ARBA" id="ARBA00023004"/>
    </source>
</evidence>
<dbReference type="InterPro" id="IPR001433">
    <property type="entry name" value="OxRdtase_FAD/NAD-bd"/>
</dbReference>
<evidence type="ECO:0000259" key="10">
    <source>
        <dbReference type="PROSITE" id="PS51384"/>
    </source>
</evidence>
<dbReference type="InterPro" id="IPR011884">
    <property type="entry name" value="PaaE"/>
</dbReference>
<feature type="domain" description="2Fe-2S ferredoxin-type" evidence="9">
    <location>
        <begin position="275"/>
        <end position="364"/>
    </location>
</feature>
<dbReference type="SUPFAM" id="SSF54292">
    <property type="entry name" value="2Fe-2S ferredoxin-like"/>
    <property type="match status" value="1"/>
</dbReference>
<evidence type="ECO:0000256" key="2">
    <source>
        <dbReference type="ARBA" id="ARBA00022630"/>
    </source>
</evidence>
<dbReference type="PROSITE" id="PS51085">
    <property type="entry name" value="2FE2S_FER_2"/>
    <property type="match status" value="1"/>
</dbReference>
<comment type="caution">
    <text evidence="11">The sequence shown here is derived from an EMBL/GenBank/DDBJ whole genome shotgun (WGS) entry which is preliminary data.</text>
</comment>
<evidence type="ECO:0000256" key="6">
    <source>
        <dbReference type="ARBA" id="ARBA00023002"/>
    </source>
</evidence>
<evidence type="ECO:0000256" key="8">
    <source>
        <dbReference type="ARBA" id="ARBA00023014"/>
    </source>
</evidence>
<dbReference type="CDD" id="cd00207">
    <property type="entry name" value="fer2"/>
    <property type="match status" value="1"/>
</dbReference>
<dbReference type="InterPro" id="IPR006058">
    <property type="entry name" value="2Fe2S_fd_BS"/>
</dbReference>
<dbReference type="CDD" id="cd06214">
    <property type="entry name" value="PA_degradation_oxidoreductase_like"/>
    <property type="match status" value="1"/>
</dbReference>
<dbReference type="InterPro" id="IPR036010">
    <property type="entry name" value="2Fe-2S_ferredoxin-like_sf"/>
</dbReference>
<keyword evidence="7" id="KW-0408">Iron</keyword>
<dbReference type="Pfam" id="PF00111">
    <property type="entry name" value="Fer2"/>
    <property type="match status" value="1"/>
</dbReference>
<dbReference type="GO" id="GO:0051537">
    <property type="term" value="F:2 iron, 2 sulfur cluster binding"/>
    <property type="evidence" value="ECO:0007669"/>
    <property type="project" value="UniProtKB-KW"/>
</dbReference>